<comment type="caution">
    <text evidence="1">The sequence shown here is derived from an EMBL/GenBank/DDBJ whole genome shotgun (WGS) entry which is preliminary data.</text>
</comment>
<organism evidence="1 3">
    <name type="scientific">Heyndrickxia ginsengihumi</name>
    <dbReference type="NCBI Taxonomy" id="363870"/>
    <lineage>
        <taxon>Bacteria</taxon>
        <taxon>Bacillati</taxon>
        <taxon>Bacillota</taxon>
        <taxon>Bacilli</taxon>
        <taxon>Bacillales</taxon>
        <taxon>Bacillaceae</taxon>
        <taxon>Heyndrickxia</taxon>
    </lineage>
</organism>
<gene>
    <name evidence="2" type="ORF">G4D61_00075</name>
    <name evidence="1" type="ORF">NG54_00960</name>
</gene>
<dbReference type="Pfam" id="PF14183">
    <property type="entry name" value="YwpF"/>
    <property type="match status" value="1"/>
</dbReference>
<proteinExistence type="predicted"/>
<dbReference type="Proteomes" id="UP000030588">
    <property type="component" value="Unassembled WGS sequence"/>
</dbReference>
<evidence type="ECO:0008006" key="5">
    <source>
        <dbReference type="Google" id="ProtNLM"/>
    </source>
</evidence>
<evidence type="ECO:0000313" key="4">
    <source>
        <dbReference type="Proteomes" id="UP000476934"/>
    </source>
</evidence>
<dbReference type="STRING" id="363870.NG54_00960"/>
<reference evidence="2 4" key="3">
    <citation type="submission" date="2020-03" db="EMBL/GenBank/DDBJ databases">
        <title>Bacillus aquiflavi sp. nov., isolated from yellow water of strong flavor Chinese baijiu in Yibin region of China.</title>
        <authorList>
            <person name="Xie J."/>
        </authorList>
    </citation>
    <scope>NUCLEOTIDE SEQUENCE [LARGE SCALE GENOMIC DNA]</scope>
    <source>
        <strain evidence="2 4">Gsoil 114</strain>
    </source>
</reference>
<evidence type="ECO:0000313" key="1">
    <source>
        <dbReference type="EMBL" id="KHD86674.1"/>
    </source>
</evidence>
<dbReference type="Proteomes" id="UP000476934">
    <property type="component" value="Unassembled WGS sequence"/>
</dbReference>
<dbReference type="EMBL" id="JRUN01000002">
    <property type="protein sequence ID" value="KHD86674.1"/>
    <property type="molecule type" value="Genomic_DNA"/>
</dbReference>
<evidence type="ECO:0000313" key="3">
    <source>
        <dbReference type="Proteomes" id="UP000030588"/>
    </source>
</evidence>
<dbReference type="AlphaFoldDB" id="A0A0A6VJ80"/>
<dbReference type="RefSeq" id="WP_025727678.1">
    <property type="nucleotide sequence ID" value="NZ_JAAIWK010000001.1"/>
</dbReference>
<dbReference type="EMBL" id="JAAIWK010000001">
    <property type="protein sequence ID" value="NEY18362.1"/>
    <property type="molecule type" value="Genomic_DNA"/>
</dbReference>
<dbReference type="OrthoDB" id="2427395at2"/>
<reference evidence="1 3" key="1">
    <citation type="submission" date="2014-10" db="EMBL/GenBank/DDBJ databases">
        <title>Draft genome of phytase producing Bacillus ginsengihumi strain M2.11.</title>
        <authorList>
            <person name="Toymentseva A."/>
            <person name="Boulygina E.A."/>
            <person name="Kazakov S.V."/>
            <person name="Kayumov I."/>
            <person name="Suleimanova A.D."/>
            <person name="Mardanova A.M."/>
            <person name="Maria S.N."/>
            <person name="Sergey M.Y."/>
            <person name="Sharipova M.R."/>
        </authorList>
    </citation>
    <scope>NUCLEOTIDE SEQUENCE [LARGE SCALE GENOMIC DNA]</scope>
    <source>
        <strain evidence="1 3">M2.11</strain>
    </source>
</reference>
<name>A0A0A6VJ80_9BACI</name>
<keyword evidence="4" id="KW-1185">Reference proteome</keyword>
<sequence length="136" mass="15703">MKTFKIVSLHIVEADTLKPISFYDGLIINKEDGKGTWLIEIYTPLEYHPYFLEAEENKRALEVDVVITHESNDPASLTTNVRGIKKFQDAMSVLLEGHIQYRKNDDHVEQILTALVSEGFQGKELVQEFKLRLNRK</sequence>
<dbReference type="InterPro" id="IPR025573">
    <property type="entry name" value="YwpF"/>
</dbReference>
<reference evidence="2 4" key="2">
    <citation type="submission" date="2020-02" db="EMBL/GenBank/DDBJ databases">
        <authorList>
            <person name="Feng H."/>
        </authorList>
    </citation>
    <scope>NUCLEOTIDE SEQUENCE [LARGE SCALE GENOMIC DNA]</scope>
    <source>
        <strain evidence="2 4">Gsoil 114</strain>
    </source>
</reference>
<evidence type="ECO:0000313" key="2">
    <source>
        <dbReference type="EMBL" id="NEY18362.1"/>
    </source>
</evidence>
<accession>A0A0A6VJ80</accession>
<protein>
    <recommendedName>
        <fullName evidence="5">YwpF-like protein</fullName>
    </recommendedName>
</protein>